<dbReference type="InterPro" id="IPR041661">
    <property type="entry name" value="ZN622/Rei1/Reh1_Znf-C2H2"/>
</dbReference>
<dbReference type="GO" id="GO:0030687">
    <property type="term" value="C:preribosome, large subunit precursor"/>
    <property type="evidence" value="ECO:0007669"/>
    <property type="project" value="TreeGrafter"/>
</dbReference>
<dbReference type="InterPro" id="IPR013087">
    <property type="entry name" value="Znf_C2H2_type"/>
</dbReference>
<dbReference type="PANTHER" id="PTHR13182">
    <property type="entry name" value="ZINC FINGER PROTEIN 622"/>
    <property type="match status" value="1"/>
</dbReference>
<evidence type="ECO:0000313" key="4">
    <source>
        <dbReference type="Proteomes" id="UP000295083"/>
    </source>
</evidence>
<evidence type="ECO:0000259" key="2">
    <source>
        <dbReference type="PROSITE" id="PS00028"/>
    </source>
</evidence>
<evidence type="ECO:0000256" key="1">
    <source>
        <dbReference type="SAM" id="MobiDB-lite"/>
    </source>
</evidence>
<dbReference type="InterPro" id="IPR036236">
    <property type="entry name" value="Znf_C2H2_sf"/>
</dbReference>
<dbReference type="SUPFAM" id="SSF57667">
    <property type="entry name" value="beta-beta-alpha zinc fingers"/>
    <property type="match status" value="1"/>
</dbReference>
<accession>A0A4R8Q5H4</accession>
<feature type="domain" description="C2H2-type" evidence="2">
    <location>
        <begin position="16"/>
        <end position="38"/>
    </location>
</feature>
<dbReference type="Pfam" id="PF12756">
    <property type="entry name" value="zf-C2H2_2"/>
    <property type="match status" value="1"/>
</dbReference>
<protein>
    <submittedName>
        <fullName evidence="3">Core trichothecene cluster (CTC) protein 15</fullName>
    </submittedName>
</protein>
<feature type="compositionally biased region" description="Low complexity" evidence="1">
    <location>
        <begin position="70"/>
        <end position="80"/>
    </location>
</feature>
<dbReference type="AlphaFoldDB" id="A0A4R8Q5H4"/>
<dbReference type="EMBL" id="QAPG01000116">
    <property type="protein sequence ID" value="TDZ30864.1"/>
    <property type="molecule type" value="Genomic_DNA"/>
</dbReference>
<organism evidence="3 4">
    <name type="scientific">Colletotrichum spinosum</name>
    <dbReference type="NCBI Taxonomy" id="1347390"/>
    <lineage>
        <taxon>Eukaryota</taxon>
        <taxon>Fungi</taxon>
        <taxon>Dikarya</taxon>
        <taxon>Ascomycota</taxon>
        <taxon>Pezizomycotina</taxon>
        <taxon>Sordariomycetes</taxon>
        <taxon>Hypocreomycetidae</taxon>
        <taxon>Glomerellales</taxon>
        <taxon>Glomerellaceae</taxon>
        <taxon>Colletotrichum</taxon>
        <taxon>Colletotrichum orbiculare species complex</taxon>
    </lineage>
</organism>
<dbReference type="PANTHER" id="PTHR13182:SF8">
    <property type="entry name" value="CYTOPLASMIC 60S SUBUNIT BIOGENESIS FACTOR ZNF622"/>
    <property type="match status" value="1"/>
</dbReference>
<reference evidence="3 4" key="1">
    <citation type="submission" date="2018-11" db="EMBL/GenBank/DDBJ databases">
        <title>Genome sequence and assembly of Colletotrichum spinosum.</title>
        <authorList>
            <person name="Gan P."/>
            <person name="Shirasu K."/>
        </authorList>
    </citation>
    <scope>NUCLEOTIDE SEQUENCE [LARGE SCALE GENOMIC DNA]</scope>
    <source>
        <strain evidence="3 4">CBS 515.97</strain>
    </source>
</reference>
<dbReference type="Proteomes" id="UP000295083">
    <property type="component" value="Unassembled WGS sequence"/>
</dbReference>
<dbReference type="InterPro" id="IPR040025">
    <property type="entry name" value="Znf622/Rei1/Reh1"/>
</dbReference>
<keyword evidence="4" id="KW-1185">Reference proteome</keyword>
<evidence type="ECO:0000313" key="3">
    <source>
        <dbReference type="EMBL" id="TDZ30864.1"/>
    </source>
</evidence>
<name>A0A4R8Q5H4_9PEZI</name>
<comment type="caution">
    <text evidence="3">The sequence shown here is derived from an EMBL/GenBank/DDBJ whole genome shotgun (WGS) entry which is preliminary data.</text>
</comment>
<gene>
    <name evidence="3" type="primary">TRI15</name>
    <name evidence="3" type="ORF">C8035_v002272</name>
</gene>
<feature type="region of interest" description="Disordered" evidence="1">
    <location>
        <begin position="55"/>
        <end position="89"/>
    </location>
</feature>
<dbReference type="GO" id="GO:0042273">
    <property type="term" value="P:ribosomal large subunit biogenesis"/>
    <property type="evidence" value="ECO:0007669"/>
    <property type="project" value="TreeGrafter"/>
</dbReference>
<proteinExistence type="predicted"/>
<dbReference type="PROSITE" id="PS00028">
    <property type="entry name" value="ZINC_FINGER_C2H2_1"/>
    <property type="match status" value="1"/>
</dbReference>
<sequence length="359" mass="39848">MELSPTSQFKLTPTSCNTCDVHFDSKDTRRLHSKSLWHTANLKRRLADLPPLTAEQHADSATPGGPTTLSSSDDSCSASDAEVESDPEDEFVPETCLFCNAASESFDANVVHMQKAHGLFIPDRQRLIVDLETLVKYLHLVIHGYRECLQCGTQRRTAEAVKQHMLGINHCKFGITAADSEYRDFYESAAGKEDTSGRTRRAFANAVEERGEMRLSSGKLLTHRSTHISRPRPKRVVTGSAGDNLLQDGPVDESAACFQLTAPAGRNHHATKALTRTEKREVAFETQVSRLSVKDRDAIAHLPAFEQRSLVLARQKQLDKAERSGRRLRTRLELKENKTAGTHFVNGDRDSRAAKVTGS</sequence>